<dbReference type="EMBL" id="MN738878">
    <property type="protein sequence ID" value="QHT29528.1"/>
    <property type="molecule type" value="Genomic_DNA"/>
</dbReference>
<evidence type="ECO:0000313" key="2">
    <source>
        <dbReference type="EMBL" id="QHT29528.1"/>
    </source>
</evidence>
<feature type="compositionally biased region" description="Basic and acidic residues" evidence="1">
    <location>
        <begin position="311"/>
        <end position="320"/>
    </location>
</feature>
<accession>A0A6C0EKI3</accession>
<feature type="region of interest" description="Disordered" evidence="1">
    <location>
        <begin position="311"/>
        <end position="343"/>
    </location>
</feature>
<name>A0A6C0EKI3_9ZZZZ</name>
<organism evidence="2">
    <name type="scientific">viral metagenome</name>
    <dbReference type="NCBI Taxonomy" id="1070528"/>
    <lineage>
        <taxon>unclassified sequences</taxon>
        <taxon>metagenomes</taxon>
        <taxon>organismal metagenomes</taxon>
    </lineage>
</organism>
<sequence length="343" mass="38677">MGTVNTKVVHNEGKTTHVQEVKCCCFGVSADEKGRTQHCWPLFCQWWTDENVNRCYTCCKTSENRQTDSFTLTTPLVRYQKTGRRDCNTLCPGFYCARKAGDYTSMTPCCCVINGDESVHCCYACGRKHDCCWIPGIVCYDGYCIVPGCMCDYRNAQQPCGNCSKYDLDPCRCCYWMWCCCFLCKLYTVPENCCILGFGCTRDYNITPCVCKEKHGNGIYSICGWGDGRDGCIFCPPTKFNTTESGEQFSQNFDLNRSIVDYNKKNPENVLVTQDVTHFKGCLNGDYHHAPCVRRYGSLAEVEKFLEREQEREGVNKLEQDCYYPSPPGGPGGPGGPGEQKMG</sequence>
<reference evidence="2" key="1">
    <citation type="journal article" date="2020" name="Nature">
        <title>Giant virus diversity and host interactions through global metagenomics.</title>
        <authorList>
            <person name="Schulz F."/>
            <person name="Roux S."/>
            <person name="Paez-Espino D."/>
            <person name="Jungbluth S."/>
            <person name="Walsh D.A."/>
            <person name="Denef V.J."/>
            <person name="McMahon K.D."/>
            <person name="Konstantinidis K.T."/>
            <person name="Eloe-Fadrosh E.A."/>
            <person name="Kyrpides N.C."/>
            <person name="Woyke T."/>
        </authorList>
    </citation>
    <scope>NUCLEOTIDE SEQUENCE</scope>
    <source>
        <strain evidence="2">GVMAG-M-3300005589-24</strain>
    </source>
</reference>
<protein>
    <submittedName>
        <fullName evidence="2">Uncharacterized protein</fullName>
    </submittedName>
</protein>
<feature type="compositionally biased region" description="Gly residues" evidence="1">
    <location>
        <begin position="332"/>
        <end position="343"/>
    </location>
</feature>
<evidence type="ECO:0000256" key="1">
    <source>
        <dbReference type="SAM" id="MobiDB-lite"/>
    </source>
</evidence>
<dbReference type="AlphaFoldDB" id="A0A6C0EKI3"/>
<proteinExistence type="predicted"/>